<dbReference type="Pfam" id="PF00240">
    <property type="entry name" value="ubiquitin"/>
    <property type="match status" value="1"/>
</dbReference>
<evidence type="ECO:0000259" key="1">
    <source>
        <dbReference type="PROSITE" id="PS50053"/>
    </source>
</evidence>
<dbReference type="InterPro" id="IPR019956">
    <property type="entry name" value="Ubiquitin_dom"/>
</dbReference>
<dbReference type="PROSITE" id="PS50053">
    <property type="entry name" value="UBIQUITIN_2"/>
    <property type="match status" value="1"/>
</dbReference>
<reference evidence="4 7" key="2">
    <citation type="submission" date="2024-07" db="EMBL/GenBank/DDBJ databases">
        <authorList>
            <person name="Akdeniz Z."/>
        </authorList>
    </citation>
    <scope>NUCLEOTIDE SEQUENCE [LARGE SCALE GENOMIC DNA]</scope>
</reference>
<dbReference type="PANTHER" id="PTHR10666">
    <property type="entry name" value="UBIQUITIN"/>
    <property type="match status" value="1"/>
</dbReference>
<dbReference type="EMBL" id="CAXDID020000186">
    <property type="protein sequence ID" value="CAL6050912.1"/>
    <property type="molecule type" value="Genomic_DNA"/>
</dbReference>
<sequence length="76" mass="8498">MLIKVQLNTGYIINIDVDAKDTVSDLKTKIFEQQGIDPAQQRILYLAQIVNNQKTVEELNLRAGATMQLVINLRGG</sequence>
<dbReference type="InterPro" id="IPR050158">
    <property type="entry name" value="Ubiquitin_ubiquitin-like"/>
</dbReference>
<dbReference type="PRINTS" id="PR00348">
    <property type="entry name" value="UBIQUITIN"/>
</dbReference>
<proteinExistence type="predicted"/>
<feature type="domain" description="Ubiquitin-like" evidence="1">
    <location>
        <begin position="1"/>
        <end position="76"/>
    </location>
</feature>
<accession>A0AA86R662</accession>
<dbReference type="EMBL" id="CAXDID020000080">
    <property type="protein sequence ID" value="CAL6018293.1"/>
    <property type="molecule type" value="Genomic_DNA"/>
</dbReference>
<evidence type="ECO:0000313" key="2">
    <source>
        <dbReference type="EMBL" id="CAI9946713.1"/>
    </source>
</evidence>
<keyword evidence="7" id="KW-1185">Reference proteome</keyword>
<evidence type="ECO:0000313" key="5">
    <source>
        <dbReference type="EMBL" id="CAL6018293.1"/>
    </source>
</evidence>
<dbReference type="SUPFAM" id="SSF54236">
    <property type="entry name" value="Ubiquitin-like"/>
    <property type="match status" value="1"/>
</dbReference>
<gene>
    <name evidence="4" type="ORF">HINF_LOCUS14483</name>
    <name evidence="5" type="ORF">HINF_LOCUS26398</name>
    <name evidence="2" type="ORF">HINF_LOCUS34358</name>
    <name evidence="6" type="ORF">HINF_LOCUS44116</name>
    <name evidence="3" type="ORF">HINF_LOCUS58940</name>
</gene>
<dbReference type="Proteomes" id="UP001642409">
    <property type="component" value="Unassembled WGS sequence"/>
</dbReference>
<dbReference type="Gene3D" id="3.10.20.90">
    <property type="entry name" value="Phosphatidylinositol 3-kinase Catalytic Subunit, Chain A, domain 1"/>
    <property type="match status" value="1"/>
</dbReference>
<evidence type="ECO:0000313" key="6">
    <source>
        <dbReference type="EMBL" id="CAL6050912.1"/>
    </source>
</evidence>
<evidence type="ECO:0000313" key="3">
    <source>
        <dbReference type="EMBL" id="CAI9971295.1"/>
    </source>
</evidence>
<dbReference type="EMBL" id="CAXDID020000034">
    <property type="protein sequence ID" value="CAL5996031.1"/>
    <property type="molecule type" value="Genomic_DNA"/>
</dbReference>
<name>A0AA86R662_9EUKA</name>
<protein>
    <submittedName>
        <fullName evidence="3">Ubiquitin</fullName>
    </submittedName>
</protein>
<reference evidence="3" key="1">
    <citation type="submission" date="2023-06" db="EMBL/GenBank/DDBJ databases">
        <authorList>
            <person name="Kurt Z."/>
        </authorList>
    </citation>
    <scope>NUCLEOTIDE SEQUENCE</scope>
</reference>
<dbReference type="InterPro" id="IPR000626">
    <property type="entry name" value="Ubiquitin-like_dom"/>
</dbReference>
<dbReference type="EMBL" id="CATOUU010001090">
    <property type="protein sequence ID" value="CAI9971295.1"/>
    <property type="molecule type" value="Genomic_DNA"/>
</dbReference>
<organism evidence="3">
    <name type="scientific">Hexamita inflata</name>
    <dbReference type="NCBI Taxonomy" id="28002"/>
    <lineage>
        <taxon>Eukaryota</taxon>
        <taxon>Metamonada</taxon>
        <taxon>Diplomonadida</taxon>
        <taxon>Hexamitidae</taxon>
        <taxon>Hexamitinae</taxon>
        <taxon>Hexamita</taxon>
    </lineage>
</organism>
<evidence type="ECO:0000313" key="7">
    <source>
        <dbReference type="Proteomes" id="UP001642409"/>
    </source>
</evidence>
<dbReference type="InterPro" id="IPR029071">
    <property type="entry name" value="Ubiquitin-like_domsf"/>
</dbReference>
<dbReference type="EMBL" id="CATOUU010000764">
    <property type="protein sequence ID" value="CAI9946713.1"/>
    <property type="molecule type" value="Genomic_DNA"/>
</dbReference>
<comment type="caution">
    <text evidence="3">The sequence shown here is derived from an EMBL/GenBank/DDBJ whole genome shotgun (WGS) entry which is preliminary data.</text>
</comment>
<dbReference type="AlphaFoldDB" id="A0AA86R662"/>
<evidence type="ECO:0000313" key="4">
    <source>
        <dbReference type="EMBL" id="CAL5996031.1"/>
    </source>
</evidence>
<dbReference type="SMART" id="SM00213">
    <property type="entry name" value="UBQ"/>
    <property type="match status" value="1"/>
</dbReference>